<name>A0A2U1LHN5_ARTAN</name>
<dbReference type="PANTHER" id="PTHR33070:SF109">
    <property type="entry name" value="DOMAIN PROTEIN, PUTATIVE (DUF241)-RELATED"/>
    <property type="match status" value="1"/>
</dbReference>
<keyword evidence="3" id="KW-1185">Reference proteome</keyword>
<evidence type="ECO:0000313" key="3">
    <source>
        <dbReference type="Proteomes" id="UP000245207"/>
    </source>
</evidence>
<dbReference type="STRING" id="35608.A0A2U1LHN5"/>
<dbReference type="InterPro" id="IPR004320">
    <property type="entry name" value="BPS1_pln"/>
</dbReference>
<evidence type="ECO:0000313" key="2">
    <source>
        <dbReference type="EMBL" id="PWA48514.1"/>
    </source>
</evidence>
<dbReference type="Proteomes" id="UP000245207">
    <property type="component" value="Unassembled WGS sequence"/>
</dbReference>
<dbReference type="AlphaFoldDB" id="A0A2U1LHN5"/>
<feature type="compositionally biased region" description="Low complexity" evidence="1">
    <location>
        <begin position="1"/>
        <end position="13"/>
    </location>
</feature>
<dbReference type="OrthoDB" id="1701699at2759"/>
<organism evidence="2 3">
    <name type="scientific">Artemisia annua</name>
    <name type="common">Sweet wormwood</name>
    <dbReference type="NCBI Taxonomy" id="35608"/>
    <lineage>
        <taxon>Eukaryota</taxon>
        <taxon>Viridiplantae</taxon>
        <taxon>Streptophyta</taxon>
        <taxon>Embryophyta</taxon>
        <taxon>Tracheophyta</taxon>
        <taxon>Spermatophyta</taxon>
        <taxon>Magnoliopsida</taxon>
        <taxon>eudicotyledons</taxon>
        <taxon>Gunneridae</taxon>
        <taxon>Pentapetalae</taxon>
        <taxon>asterids</taxon>
        <taxon>campanulids</taxon>
        <taxon>Asterales</taxon>
        <taxon>Asteraceae</taxon>
        <taxon>Asteroideae</taxon>
        <taxon>Anthemideae</taxon>
        <taxon>Artemisiinae</taxon>
        <taxon>Artemisia</taxon>
    </lineage>
</organism>
<sequence length="263" mass="29101">MASSVSSPSPSTSGRHVRSISLPSRSHPSTLLVEEELAYLKRNSSSLATVETVCGSLAGLERLYVSVNDLLTLPQIQQSLSQKKNEKLVDELLDRSMSLLDVCGSIKDAMEQVKDHIRNTQSALRRKKEGLNFNSSSLKKINEAKKTFSTLKQVDNKIGSLALLDLDHHLSSVIRSLRDTSSLSVTIFGSLLSLKSIFVSKPSSTKWSVVSNLIHKGKRASVDQPQMTNEALESHIELIENSLECMFRTLIRTRVSLLNIRSL</sequence>
<dbReference type="EMBL" id="PKPP01009329">
    <property type="protein sequence ID" value="PWA48514.1"/>
    <property type="molecule type" value="Genomic_DNA"/>
</dbReference>
<proteinExistence type="predicted"/>
<dbReference type="GO" id="GO:0048364">
    <property type="term" value="P:root development"/>
    <property type="evidence" value="ECO:0007669"/>
    <property type="project" value="InterPro"/>
</dbReference>
<dbReference type="PANTHER" id="PTHR33070">
    <property type="entry name" value="OS06G0725500 PROTEIN"/>
    <property type="match status" value="1"/>
</dbReference>
<reference evidence="2 3" key="1">
    <citation type="journal article" date="2018" name="Mol. Plant">
        <title>The genome of Artemisia annua provides insight into the evolution of Asteraceae family and artemisinin biosynthesis.</title>
        <authorList>
            <person name="Shen Q."/>
            <person name="Zhang L."/>
            <person name="Liao Z."/>
            <person name="Wang S."/>
            <person name="Yan T."/>
            <person name="Shi P."/>
            <person name="Liu M."/>
            <person name="Fu X."/>
            <person name="Pan Q."/>
            <person name="Wang Y."/>
            <person name="Lv Z."/>
            <person name="Lu X."/>
            <person name="Zhang F."/>
            <person name="Jiang W."/>
            <person name="Ma Y."/>
            <person name="Chen M."/>
            <person name="Hao X."/>
            <person name="Li L."/>
            <person name="Tang Y."/>
            <person name="Lv G."/>
            <person name="Zhou Y."/>
            <person name="Sun X."/>
            <person name="Brodelius P.E."/>
            <person name="Rose J.K.C."/>
            <person name="Tang K."/>
        </authorList>
    </citation>
    <scope>NUCLEOTIDE SEQUENCE [LARGE SCALE GENOMIC DNA]</scope>
    <source>
        <strain evidence="3">cv. Huhao1</strain>
        <tissue evidence="2">Leaf</tissue>
    </source>
</reference>
<comment type="caution">
    <text evidence="2">The sequence shown here is derived from an EMBL/GenBank/DDBJ whole genome shotgun (WGS) entry which is preliminary data.</text>
</comment>
<accession>A0A2U1LHN5</accession>
<feature type="region of interest" description="Disordered" evidence="1">
    <location>
        <begin position="1"/>
        <end position="23"/>
    </location>
</feature>
<dbReference type="Pfam" id="PF03087">
    <property type="entry name" value="BPS1"/>
    <property type="match status" value="1"/>
</dbReference>
<evidence type="ECO:0008006" key="4">
    <source>
        <dbReference type="Google" id="ProtNLM"/>
    </source>
</evidence>
<protein>
    <recommendedName>
        <fullName evidence="4">DUF241 domain protein</fullName>
    </recommendedName>
</protein>
<evidence type="ECO:0000256" key="1">
    <source>
        <dbReference type="SAM" id="MobiDB-lite"/>
    </source>
</evidence>
<gene>
    <name evidence="2" type="ORF">CTI12_AA490130</name>
</gene>
<dbReference type="GO" id="GO:0048367">
    <property type="term" value="P:shoot system development"/>
    <property type="evidence" value="ECO:0007669"/>
    <property type="project" value="InterPro"/>
</dbReference>